<evidence type="ECO:0000259" key="4">
    <source>
        <dbReference type="PROSITE" id="PS50043"/>
    </source>
</evidence>
<dbReference type="SUPFAM" id="SSF46894">
    <property type="entry name" value="C-terminal effector domain of the bipartite response regulators"/>
    <property type="match status" value="1"/>
</dbReference>
<reference evidence="6 7" key="1">
    <citation type="submission" date="2017-01" db="EMBL/GenBank/DDBJ databases">
        <authorList>
            <person name="Mah S.A."/>
            <person name="Swanson W.J."/>
            <person name="Moy G.W."/>
            <person name="Vacquier V.D."/>
        </authorList>
    </citation>
    <scope>NUCLEOTIDE SEQUENCE [LARGE SCALE GENOMIC DNA]</scope>
    <source>
        <strain evidence="6 7">DSM 21219</strain>
    </source>
</reference>
<evidence type="ECO:0000256" key="1">
    <source>
        <dbReference type="ARBA" id="ARBA00022553"/>
    </source>
</evidence>
<dbReference type="InterPro" id="IPR001789">
    <property type="entry name" value="Sig_transdc_resp-reg_receiver"/>
</dbReference>
<dbReference type="Pfam" id="PF00072">
    <property type="entry name" value="Response_reg"/>
    <property type="match status" value="1"/>
</dbReference>
<dbReference type="CDD" id="cd17535">
    <property type="entry name" value="REC_NarL-like"/>
    <property type="match status" value="1"/>
</dbReference>
<dbReference type="Proteomes" id="UP000192455">
    <property type="component" value="Unassembled WGS sequence"/>
</dbReference>
<evidence type="ECO:0000313" key="6">
    <source>
        <dbReference type="EMBL" id="SIT80095.1"/>
    </source>
</evidence>
<keyword evidence="1 3" id="KW-0597">Phosphoprotein</keyword>
<proteinExistence type="predicted"/>
<evidence type="ECO:0000256" key="2">
    <source>
        <dbReference type="ARBA" id="ARBA00023125"/>
    </source>
</evidence>
<evidence type="ECO:0000313" key="7">
    <source>
        <dbReference type="Proteomes" id="UP000192455"/>
    </source>
</evidence>
<sequence>MSSALSMEVETSGIGTPVSILIADDHWVVRESLKHVARTLRNWNEIEEASSFDEALAVLERNPTIGLVVIDLMMPGAAAFPGLQELRSRFPAIPVVVISVYEDPEHVLEAIRHGVVGYIPKSAGAAQIKQALSRVIAGEVSFPRDILARAHVTPEAERPDTRQPARVEPQADLRLLTRRETEVLAALGRGEALQDIADMLDISRQTVRVHLGNAMKKLATPTREAVIRLAVENSTQLQQALAVK</sequence>
<evidence type="ECO:0000256" key="3">
    <source>
        <dbReference type="PROSITE-ProRule" id="PRU00169"/>
    </source>
</evidence>
<dbReference type="SMART" id="SM00448">
    <property type="entry name" value="REC"/>
    <property type="match status" value="1"/>
</dbReference>
<dbReference type="GO" id="GO:0003677">
    <property type="term" value="F:DNA binding"/>
    <property type="evidence" value="ECO:0007669"/>
    <property type="project" value="UniProtKB-KW"/>
</dbReference>
<dbReference type="RefSeq" id="WP_234967717.1">
    <property type="nucleotide sequence ID" value="NZ_FTPS01000001.1"/>
</dbReference>
<dbReference type="PROSITE" id="PS50110">
    <property type="entry name" value="RESPONSE_REGULATORY"/>
    <property type="match status" value="1"/>
</dbReference>
<dbReference type="Pfam" id="PF00196">
    <property type="entry name" value="GerE"/>
    <property type="match status" value="1"/>
</dbReference>
<dbReference type="CDD" id="cd06170">
    <property type="entry name" value="LuxR_C_like"/>
    <property type="match status" value="1"/>
</dbReference>
<dbReference type="PANTHER" id="PTHR45566">
    <property type="entry name" value="HTH-TYPE TRANSCRIPTIONAL REGULATOR YHJB-RELATED"/>
    <property type="match status" value="1"/>
</dbReference>
<feature type="modified residue" description="4-aspartylphosphate" evidence="3">
    <location>
        <position position="71"/>
    </location>
</feature>
<dbReference type="PROSITE" id="PS50043">
    <property type="entry name" value="HTH_LUXR_2"/>
    <property type="match status" value="1"/>
</dbReference>
<accession>A0A1R3WTP8</accession>
<protein>
    <submittedName>
        <fullName evidence="6">Two component transcriptional regulator, LuxR family</fullName>
    </submittedName>
</protein>
<dbReference type="GO" id="GO:0006355">
    <property type="term" value="P:regulation of DNA-templated transcription"/>
    <property type="evidence" value="ECO:0007669"/>
    <property type="project" value="InterPro"/>
</dbReference>
<name>A0A1R3WTP8_9RHOB</name>
<keyword evidence="2" id="KW-0238">DNA-binding</keyword>
<dbReference type="InterPro" id="IPR016032">
    <property type="entry name" value="Sig_transdc_resp-reg_C-effctor"/>
</dbReference>
<organism evidence="6 7">
    <name type="scientific">Pontibaca methylaminivorans</name>
    <dbReference type="NCBI Taxonomy" id="515897"/>
    <lineage>
        <taxon>Bacteria</taxon>
        <taxon>Pseudomonadati</taxon>
        <taxon>Pseudomonadota</taxon>
        <taxon>Alphaproteobacteria</taxon>
        <taxon>Rhodobacterales</taxon>
        <taxon>Roseobacteraceae</taxon>
        <taxon>Pontibaca</taxon>
    </lineage>
</organism>
<dbReference type="InterPro" id="IPR011006">
    <property type="entry name" value="CheY-like_superfamily"/>
</dbReference>
<dbReference type="PANTHER" id="PTHR45566:SF1">
    <property type="entry name" value="HTH-TYPE TRANSCRIPTIONAL REGULATOR YHJB-RELATED"/>
    <property type="match status" value="1"/>
</dbReference>
<dbReference type="PRINTS" id="PR00038">
    <property type="entry name" value="HTHLUXR"/>
</dbReference>
<dbReference type="SUPFAM" id="SSF52172">
    <property type="entry name" value="CheY-like"/>
    <property type="match status" value="1"/>
</dbReference>
<dbReference type="AlphaFoldDB" id="A0A1R3WTP8"/>
<dbReference type="InterPro" id="IPR000792">
    <property type="entry name" value="Tscrpt_reg_LuxR_C"/>
</dbReference>
<evidence type="ECO:0000259" key="5">
    <source>
        <dbReference type="PROSITE" id="PS50110"/>
    </source>
</evidence>
<dbReference type="EMBL" id="FTPS01000001">
    <property type="protein sequence ID" value="SIT80095.1"/>
    <property type="molecule type" value="Genomic_DNA"/>
</dbReference>
<dbReference type="STRING" id="515897.SAMN05421849_1252"/>
<dbReference type="InterPro" id="IPR051015">
    <property type="entry name" value="EvgA-like"/>
</dbReference>
<keyword evidence="7" id="KW-1185">Reference proteome</keyword>
<dbReference type="Gene3D" id="3.40.50.2300">
    <property type="match status" value="1"/>
</dbReference>
<dbReference type="SMART" id="SM00421">
    <property type="entry name" value="HTH_LUXR"/>
    <property type="match status" value="1"/>
</dbReference>
<dbReference type="InterPro" id="IPR058245">
    <property type="entry name" value="NreC/VraR/RcsB-like_REC"/>
</dbReference>
<feature type="domain" description="HTH luxR-type" evidence="4">
    <location>
        <begin position="169"/>
        <end position="234"/>
    </location>
</feature>
<gene>
    <name evidence="6" type="ORF">SAMN05421849_1252</name>
</gene>
<feature type="domain" description="Response regulatory" evidence="5">
    <location>
        <begin position="19"/>
        <end position="136"/>
    </location>
</feature>
<dbReference type="GO" id="GO:0000160">
    <property type="term" value="P:phosphorelay signal transduction system"/>
    <property type="evidence" value="ECO:0007669"/>
    <property type="project" value="InterPro"/>
</dbReference>